<sequence>MGARIHGKSRLEPSYGDPNRGWRVSAHEPRHQRVEAREQADSDNRKNHIAQFFERSTIKVVQAIFPDDDDGDGSQCSERKTKQMAPRVARVAGHARAPSAKRSTLKIKRSSRRSIVPSRTTGTLVLSSNPFGMGPPSVAANRKKICPSTGAVETKTGGTPPEMQRLAQALCASPFPGFMAPPLHFPSQISPVSRHRPRSCGGETAGSTERCTLAVFKSSPRRPTASPDPRA</sequence>
<keyword evidence="3" id="KW-1185">Reference proteome</keyword>
<evidence type="ECO:0000313" key="2">
    <source>
        <dbReference type="EMBL" id="KAI1691963.1"/>
    </source>
</evidence>
<reference evidence="2" key="1">
    <citation type="submission" date="2022-01" db="EMBL/GenBank/DDBJ databases">
        <title>Genome Sequence Resource for Two Populations of Ditylenchus destructor, the Migratory Endoparasitic Phytonematode.</title>
        <authorList>
            <person name="Zhang H."/>
            <person name="Lin R."/>
            <person name="Xie B."/>
        </authorList>
    </citation>
    <scope>NUCLEOTIDE SEQUENCE</scope>
    <source>
        <strain evidence="2">BazhouSP</strain>
    </source>
</reference>
<evidence type="ECO:0000313" key="3">
    <source>
        <dbReference type="Proteomes" id="UP001201812"/>
    </source>
</evidence>
<feature type="region of interest" description="Disordered" evidence="1">
    <location>
        <begin position="1"/>
        <end position="45"/>
    </location>
</feature>
<comment type="caution">
    <text evidence="2">The sequence shown here is derived from an EMBL/GenBank/DDBJ whole genome shotgun (WGS) entry which is preliminary data.</text>
</comment>
<protein>
    <submittedName>
        <fullName evidence="2">Uncharacterized protein</fullName>
    </submittedName>
</protein>
<dbReference type="Proteomes" id="UP001201812">
    <property type="component" value="Unassembled WGS sequence"/>
</dbReference>
<evidence type="ECO:0000256" key="1">
    <source>
        <dbReference type="SAM" id="MobiDB-lite"/>
    </source>
</evidence>
<accession>A0AAD4MGC4</accession>
<feature type="compositionally biased region" description="Basic and acidic residues" evidence="1">
    <location>
        <begin position="25"/>
        <end position="45"/>
    </location>
</feature>
<name>A0AAD4MGC4_9BILA</name>
<organism evidence="2 3">
    <name type="scientific">Ditylenchus destructor</name>
    <dbReference type="NCBI Taxonomy" id="166010"/>
    <lineage>
        <taxon>Eukaryota</taxon>
        <taxon>Metazoa</taxon>
        <taxon>Ecdysozoa</taxon>
        <taxon>Nematoda</taxon>
        <taxon>Chromadorea</taxon>
        <taxon>Rhabditida</taxon>
        <taxon>Tylenchina</taxon>
        <taxon>Tylenchomorpha</taxon>
        <taxon>Sphaerularioidea</taxon>
        <taxon>Anguinidae</taxon>
        <taxon>Anguininae</taxon>
        <taxon>Ditylenchus</taxon>
    </lineage>
</organism>
<feature type="region of interest" description="Disordered" evidence="1">
    <location>
        <begin position="186"/>
        <end position="231"/>
    </location>
</feature>
<gene>
    <name evidence="2" type="ORF">DdX_21519</name>
</gene>
<dbReference type="EMBL" id="JAKKPZ010000844">
    <property type="protein sequence ID" value="KAI1691963.1"/>
    <property type="molecule type" value="Genomic_DNA"/>
</dbReference>
<proteinExistence type="predicted"/>
<dbReference type="AlphaFoldDB" id="A0AAD4MGC4"/>